<dbReference type="RefSeq" id="WP_156712531.1">
    <property type="nucleotide sequence ID" value="NZ_WPHG01000002.1"/>
</dbReference>
<dbReference type="AlphaFoldDB" id="A0A844QHQ4"/>
<evidence type="ECO:0000313" key="2">
    <source>
        <dbReference type="Proteomes" id="UP000463224"/>
    </source>
</evidence>
<dbReference type="InterPro" id="IPR025833">
    <property type="entry name" value="GDYXXLXY"/>
</dbReference>
<accession>A0A844QHQ4</accession>
<reference evidence="1 2" key="1">
    <citation type="submission" date="2019-12" db="EMBL/GenBank/DDBJ databases">
        <title>Nitratireductor arenosus sp. nov., Isolated from sea sand, Jeju island, South Korea.</title>
        <authorList>
            <person name="Kim W."/>
        </authorList>
    </citation>
    <scope>NUCLEOTIDE SEQUENCE [LARGE SCALE GENOMIC DNA]</scope>
    <source>
        <strain evidence="1 2">CAU 1489</strain>
    </source>
</reference>
<protein>
    <recommendedName>
        <fullName evidence="3">Membrane-anchored protein</fullName>
    </recommendedName>
</protein>
<dbReference type="Proteomes" id="UP000463224">
    <property type="component" value="Unassembled WGS sequence"/>
</dbReference>
<dbReference type="Pfam" id="PF14345">
    <property type="entry name" value="GDYXXLXY"/>
    <property type="match status" value="1"/>
</dbReference>
<dbReference type="InterPro" id="IPR012340">
    <property type="entry name" value="NA-bd_OB-fold"/>
</dbReference>
<name>A0A844QHQ4_9HYPH</name>
<keyword evidence="2" id="KW-1185">Reference proteome</keyword>
<organism evidence="1 2">
    <name type="scientific">Nitratireductor arenosus</name>
    <dbReference type="NCBI Taxonomy" id="2682096"/>
    <lineage>
        <taxon>Bacteria</taxon>
        <taxon>Pseudomonadati</taxon>
        <taxon>Pseudomonadota</taxon>
        <taxon>Alphaproteobacteria</taxon>
        <taxon>Hyphomicrobiales</taxon>
        <taxon>Phyllobacteriaceae</taxon>
        <taxon>Nitratireductor</taxon>
    </lineage>
</organism>
<gene>
    <name evidence="1" type="ORF">GN330_10055</name>
</gene>
<proteinExistence type="predicted"/>
<dbReference type="Gene3D" id="2.40.50.140">
    <property type="entry name" value="Nucleic acid-binding proteins"/>
    <property type="match status" value="1"/>
</dbReference>
<comment type="caution">
    <text evidence="1">The sequence shown here is derived from an EMBL/GenBank/DDBJ whole genome shotgun (WGS) entry which is preliminary data.</text>
</comment>
<evidence type="ECO:0008006" key="3">
    <source>
        <dbReference type="Google" id="ProtNLM"/>
    </source>
</evidence>
<evidence type="ECO:0000313" key="1">
    <source>
        <dbReference type="EMBL" id="MVA97588.1"/>
    </source>
</evidence>
<dbReference type="EMBL" id="WPHG01000002">
    <property type="protein sequence ID" value="MVA97588.1"/>
    <property type="molecule type" value="Genomic_DNA"/>
</dbReference>
<sequence length="191" mass="20806">MKARTGLFAAALVAALLQIGFLAWMIQARADILRNGREVRLKVEPVDPRDLLRGDYVRLGYAISVIPKTLFSTPPAGALAEGAIVLVDVLADEKGLFQPVAAHLSENAPPQRVASVRLRGTLASSSPLSADTVRLRYGIERFYLPEGEGRAIEADMRERSFHVIAAVSDAGQAQIKAFLDGDTILYEEPFY</sequence>